<reference evidence="1" key="1">
    <citation type="submission" date="2019-08" db="EMBL/GenBank/DDBJ databases">
        <title>The improved chromosome-level genome for the pearl oyster Pinctada fucata martensii using PacBio sequencing and Hi-C.</title>
        <authorList>
            <person name="Zheng Z."/>
        </authorList>
    </citation>
    <scope>NUCLEOTIDE SEQUENCE</scope>
    <source>
        <strain evidence="1">ZZ-2019</strain>
        <tissue evidence="1">Adductor muscle</tissue>
    </source>
</reference>
<dbReference type="Proteomes" id="UP001186944">
    <property type="component" value="Unassembled WGS sequence"/>
</dbReference>
<sequence length="171" mass="19846">MHRPEYGTSAGTNLFLRGPYNSTPLHNYLSGDGKSHVFRGPGYYVPSENRWMHYHEYRSLPRETRRDAILFESEDDWVKFQRKRDAQTNPGGISMSGKPTLFTGVPEDTLLPANTHAWNKPWTGAGLFQPSGNKWFRDQDSPAMPKDALMFHNEEDWIKFKYMTENPSLYK</sequence>
<evidence type="ECO:0000313" key="1">
    <source>
        <dbReference type="EMBL" id="KAK3092549.1"/>
    </source>
</evidence>
<accession>A0AA88Y2B5</accession>
<protein>
    <submittedName>
        <fullName evidence="1">Uncharacterized protein</fullName>
    </submittedName>
</protein>
<dbReference type="EMBL" id="VSWD01000009">
    <property type="protein sequence ID" value="KAK3092549.1"/>
    <property type="molecule type" value="Genomic_DNA"/>
</dbReference>
<evidence type="ECO:0000313" key="2">
    <source>
        <dbReference type="Proteomes" id="UP001186944"/>
    </source>
</evidence>
<proteinExistence type="predicted"/>
<gene>
    <name evidence="1" type="ORF">FSP39_004270</name>
</gene>
<comment type="caution">
    <text evidence="1">The sequence shown here is derived from an EMBL/GenBank/DDBJ whole genome shotgun (WGS) entry which is preliminary data.</text>
</comment>
<dbReference type="AlphaFoldDB" id="A0AA88Y2B5"/>
<keyword evidence="2" id="KW-1185">Reference proteome</keyword>
<organism evidence="1 2">
    <name type="scientific">Pinctada imbricata</name>
    <name type="common">Atlantic pearl-oyster</name>
    <name type="synonym">Pinctada martensii</name>
    <dbReference type="NCBI Taxonomy" id="66713"/>
    <lineage>
        <taxon>Eukaryota</taxon>
        <taxon>Metazoa</taxon>
        <taxon>Spiralia</taxon>
        <taxon>Lophotrochozoa</taxon>
        <taxon>Mollusca</taxon>
        <taxon>Bivalvia</taxon>
        <taxon>Autobranchia</taxon>
        <taxon>Pteriomorphia</taxon>
        <taxon>Pterioida</taxon>
        <taxon>Pterioidea</taxon>
        <taxon>Pteriidae</taxon>
        <taxon>Pinctada</taxon>
    </lineage>
</organism>
<name>A0AA88Y2B5_PINIB</name>